<keyword evidence="3" id="KW-0548">Nucleotidyltransferase</keyword>
<dbReference type="GO" id="GO:0016757">
    <property type="term" value="F:glycosyltransferase activity"/>
    <property type="evidence" value="ECO:0007669"/>
    <property type="project" value="UniProtKB-KW"/>
</dbReference>
<dbReference type="Gene3D" id="3.90.228.10">
    <property type="match status" value="1"/>
</dbReference>
<dbReference type="InterPro" id="IPR051838">
    <property type="entry name" value="ARTD_PARP"/>
</dbReference>
<evidence type="ECO:0000313" key="7">
    <source>
        <dbReference type="EMBL" id="EFA85037.1"/>
    </source>
</evidence>
<dbReference type="GO" id="GO:0016779">
    <property type="term" value="F:nucleotidyltransferase activity"/>
    <property type="evidence" value="ECO:0007669"/>
    <property type="project" value="UniProtKB-KW"/>
</dbReference>
<reference evidence="7 8" key="1">
    <citation type="journal article" date="2011" name="Genome Res.">
        <title>Phylogeny-wide analysis of social amoeba genomes highlights ancient origins for complex intercellular communication.</title>
        <authorList>
            <person name="Heidel A.J."/>
            <person name="Lawal H.M."/>
            <person name="Felder M."/>
            <person name="Schilde C."/>
            <person name="Helps N.R."/>
            <person name="Tunggal B."/>
            <person name="Rivero F."/>
            <person name="John U."/>
            <person name="Schleicher M."/>
            <person name="Eichinger L."/>
            <person name="Platzer M."/>
            <person name="Noegel A.A."/>
            <person name="Schaap P."/>
            <person name="Gloeckner G."/>
        </authorList>
    </citation>
    <scope>NUCLEOTIDE SEQUENCE [LARGE SCALE GENOMIC DNA]</scope>
    <source>
        <strain evidence="8">ATCC 26659 / Pp 5 / PN500</strain>
    </source>
</reference>
<dbReference type="PANTHER" id="PTHR21328">
    <property type="entry name" value="POLY ADP-RIBOSE POLYMERASE FAMILY, MEMBER PARP"/>
    <property type="match status" value="1"/>
</dbReference>
<evidence type="ECO:0000256" key="3">
    <source>
        <dbReference type="ARBA" id="ARBA00022695"/>
    </source>
</evidence>
<keyword evidence="4" id="KW-0520">NAD</keyword>
<dbReference type="RefSeq" id="XP_020437147.1">
    <property type="nucleotide sequence ID" value="XM_020573030.1"/>
</dbReference>
<dbReference type="SUPFAM" id="SSF56399">
    <property type="entry name" value="ADP-ribosylation"/>
    <property type="match status" value="1"/>
</dbReference>
<evidence type="ECO:0000256" key="1">
    <source>
        <dbReference type="ARBA" id="ARBA00022676"/>
    </source>
</evidence>
<dbReference type="EMBL" id="ADBJ01000008">
    <property type="protein sequence ID" value="EFA85037.1"/>
    <property type="molecule type" value="Genomic_DNA"/>
</dbReference>
<dbReference type="OMA" id="PWIFSIG"/>
<comment type="caution">
    <text evidence="7">The sequence shown here is derived from an EMBL/GenBank/DDBJ whole genome shotgun (WGS) entry which is preliminary data.</text>
</comment>
<evidence type="ECO:0000256" key="2">
    <source>
        <dbReference type="ARBA" id="ARBA00022679"/>
    </source>
</evidence>
<evidence type="ECO:0000313" key="8">
    <source>
        <dbReference type="Proteomes" id="UP000001396"/>
    </source>
</evidence>
<feature type="transmembrane region" description="Helical" evidence="6">
    <location>
        <begin position="243"/>
        <end position="266"/>
    </location>
</feature>
<feature type="region of interest" description="Disordered" evidence="5">
    <location>
        <begin position="197"/>
        <end position="228"/>
    </location>
</feature>
<keyword evidence="2" id="KW-0808">Transferase</keyword>
<keyword evidence="1" id="KW-0328">Glycosyltransferase</keyword>
<evidence type="ECO:0000256" key="5">
    <source>
        <dbReference type="SAM" id="MobiDB-lite"/>
    </source>
</evidence>
<dbReference type="AlphaFoldDB" id="D3B163"/>
<sequence>MGFQVKLKDYKKFEKKTEYLADILDHLKTSQLPTMVFKFKYDSSVAKNAEFDQLIEQFGSLFGYHGSSNDSWNNIIRGRGFANQYISEGCLFGHGFYFSSDSKVSHSFVKIGKWWDRSDFGGRVGCLSACEIVDTDQTHRGIKVSPQSSPKSKPLYQYTEDDKSLPDHYIVSKIGGHIRVKYLLIFQDQTNTMNLNLSSSSTSNNLSNQNNNQNHDNNTNHTINNNNNNNSVNRIKNLIPRQLNIFIVLFILYAIVLVIAGNPWIFSIGTQKKSFKKIVSKLEL</sequence>
<keyword evidence="6" id="KW-1133">Transmembrane helix</keyword>
<protein>
    <submittedName>
        <fullName evidence="7">PolyADP-ribose polymerase</fullName>
    </submittedName>
</protein>
<dbReference type="GeneID" id="31357559"/>
<dbReference type="STRING" id="670386.D3B163"/>
<gene>
    <name evidence="7" type="ORF">PPL_02033</name>
</gene>
<dbReference type="Proteomes" id="UP000001396">
    <property type="component" value="Unassembled WGS sequence"/>
</dbReference>
<dbReference type="InParanoid" id="D3B163"/>
<name>D3B163_HETP5</name>
<keyword evidence="8" id="KW-1185">Reference proteome</keyword>
<proteinExistence type="predicted"/>
<organism evidence="7 8">
    <name type="scientific">Heterostelium pallidum (strain ATCC 26659 / Pp 5 / PN500)</name>
    <name type="common">Cellular slime mold</name>
    <name type="synonym">Polysphondylium pallidum</name>
    <dbReference type="NCBI Taxonomy" id="670386"/>
    <lineage>
        <taxon>Eukaryota</taxon>
        <taxon>Amoebozoa</taxon>
        <taxon>Evosea</taxon>
        <taxon>Eumycetozoa</taxon>
        <taxon>Dictyostelia</taxon>
        <taxon>Acytosteliales</taxon>
        <taxon>Acytosteliaceae</taxon>
        <taxon>Heterostelium</taxon>
    </lineage>
</organism>
<keyword evidence="6" id="KW-0472">Membrane</keyword>
<evidence type="ECO:0000256" key="6">
    <source>
        <dbReference type="SAM" id="Phobius"/>
    </source>
</evidence>
<evidence type="ECO:0000256" key="4">
    <source>
        <dbReference type="ARBA" id="ARBA00023027"/>
    </source>
</evidence>
<keyword evidence="6" id="KW-0812">Transmembrane</keyword>
<accession>D3B163</accession>